<accession>A0A9W5ATT4</accession>
<dbReference type="Gene3D" id="2.60.120.10">
    <property type="entry name" value="Jelly Rolls"/>
    <property type="match status" value="1"/>
</dbReference>
<gene>
    <name evidence="5" type="ORF">ERS739220_01723</name>
</gene>
<sequence>MIDNTDKLMIRDKFKSFDISKEDIRLIEENAYYSSFDKNEIIYQNKKKCYGFVIVKSGSLRAFILSQNAKEITIFNLKQNDECILCSSCISDSLQLEISLEAKDGLCLLVIPAKVFSNIKQKYIKLSNYVLELLSKKFASSVFVMQQALFLPLSKRIQDFLQENAVNKELNLTHEEIARHLGSARETVSRILKEMEKTGSIKLLRNQIIIK</sequence>
<dbReference type="GO" id="GO:0003677">
    <property type="term" value="F:DNA binding"/>
    <property type="evidence" value="ECO:0007669"/>
    <property type="project" value="UniProtKB-KW"/>
</dbReference>
<dbReference type="PROSITE" id="PS51063">
    <property type="entry name" value="HTH_CRP_2"/>
    <property type="match status" value="1"/>
</dbReference>
<dbReference type="InterPro" id="IPR036388">
    <property type="entry name" value="WH-like_DNA-bd_sf"/>
</dbReference>
<name>A0A9W5ATT4_CAMHY</name>
<dbReference type="InterPro" id="IPR018490">
    <property type="entry name" value="cNMP-bd_dom_sf"/>
</dbReference>
<dbReference type="Gene3D" id="1.10.10.10">
    <property type="entry name" value="Winged helix-like DNA-binding domain superfamily/Winged helix DNA-binding domain"/>
    <property type="match status" value="1"/>
</dbReference>
<evidence type="ECO:0000313" key="5">
    <source>
        <dbReference type="EMBL" id="CUU86690.1"/>
    </source>
</evidence>
<evidence type="ECO:0000259" key="4">
    <source>
        <dbReference type="PROSITE" id="PS51063"/>
    </source>
</evidence>
<dbReference type="Pfam" id="PF13545">
    <property type="entry name" value="HTH_Crp_2"/>
    <property type="match status" value="1"/>
</dbReference>
<evidence type="ECO:0000256" key="1">
    <source>
        <dbReference type="ARBA" id="ARBA00023015"/>
    </source>
</evidence>
<protein>
    <submittedName>
        <fullName evidence="5">Crp/Fnr family transcriptional regulator</fullName>
    </submittedName>
</protein>
<dbReference type="Proteomes" id="UP000052257">
    <property type="component" value="Unassembled WGS sequence"/>
</dbReference>
<dbReference type="EMBL" id="FAUW01000004">
    <property type="protein sequence ID" value="CUU86690.1"/>
    <property type="molecule type" value="Genomic_DNA"/>
</dbReference>
<organism evidence="5 6">
    <name type="scientific">Campylobacter hyointestinalis subsp. hyointestinalis</name>
    <dbReference type="NCBI Taxonomy" id="91352"/>
    <lineage>
        <taxon>Bacteria</taxon>
        <taxon>Pseudomonadati</taxon>
        <taxon>Campylobacterota</taxon>
        <taxon>Epsilonproteobacteria</taxon>
        <taxon>Campylobacterales</taxon>
        <taxon>Campylobacteraceae</taxon>
        <taxon>Campylobacter</taxon>
    </lineage>
</organism>
<evidence type="ECO:0000256" key="2">
    <source>
        <dbReference type="ARBA" id="ARBA00023125"/>
    </source>
</evidence>
<dbReference type="PRINTS" id="PR00034">
    <property type="entry name" value="HTHCRP"/>
</dbReference>
<keyword evidence="3" id="KW-0804">Transcription</keyword>
<comment type="caution">
    <text evidence="5">The sequence shown here is derived from an EMBL/GenBank/DDBJ whole genome shotgun (WGS) entry which is preliminary data.</text>
</comment>
<dbReference type="InterPro" id="IPR014710">
    <property type="entry name" value="RmlC-like_jellyroll"/>
</dbReference>
<dbReference type="InterPro" id="IPR036390">
    <property type="entry name" value="WH_DNA-bd_sf"/>
</dbReference>
<evidence type="ECO:0000313" key="6">
    <source>
        <dbReference type="Proteomes" id="UP000052257"/>
    </source>
</evidence>
<reference evidence="5 6" key="1">
    <citation type="submission" date="2015-11" db="EMBL/GenBank/DDBJ databases">
        <authorList>
            <consortium name="Pathogen Informatics"/>
        </authorList>
    </citation>
    <scope>NUCLEOTIDE SEQUENCE [LARGE SCALE GENOMIC DNA]</scope>
    <source>
        <strain evidence="5 6">006A-0191</strain>
    </source>
</reference>
<keyword evidence="1" id="KW-0805">Transcription regulation</keyword>
<dbReference type="AlphaFoldDB" id="A0A9W5ATT4"/>
<dbReference type="SUPFAM" id="SSF51206">
    <property type="entry name" value="cAMP-binding domain-like"/>
    <property type="match status" value="1"/>
</dbReference>
<keyword evidence="2" id="KW-0238">DNA-binding</keyword>
<evidence type="ECO:0000256" key="3">
    <source>
        <dbReference type="ARBA" id="ARBA00023163"/>
    </source>
</evidence>
<dbReference type="SUPFAM" id="SSF46785">
    <property type="entry name" value="Winged helix' DNA-binding domain"/>
    <property type="match status" value="1"/>
</dbReference>
<dbReference type="RefSeq" id="WP_059431293.1">
    <property type="nucleotide sequence ID" value="NZ_FAUW01000004.1"/>
</dbReference>
<proteinExistence type="predicted"/>
<dbReference type="InterPro" id="IPR012318">
    <property type="entry name" value="HTH_CRP"/>
</dbReference>
<feature type="domain" description="HTH crp-type" evidence="4">
    <location>
        <begin position="151"/>
        <end position="211"/>
    </location>
</feature>
<dbReference type="SMART" id="SM00419">
    <property type="entry name" value="HTH_CRP"/>
    <property type="match status" value="1"/>
</dbReference>
<dbReference type="GO" id="GO:0006355">
    <property type="term" value="P:regulation of DNA-templated transcription"/>
    <property type="evidence" value="ECO:0007669"/>
    <property type="project" value="InterPro"/>
</dbReference>